<feature type="domain" description="Glycosyltransferase subfamily 4-like N-terminal" evidence="1">
    <location>
        <begin position="14"/>
        <end position="180"/>
    </location>
</feature>
<dbReference type="PANTHER" id="PTHR45947:SF3">
    <property type="entry name" value="SULFOQUINOVOSYL TRANSFERASE SQD2"/>
    <property type="match status" value="1"/>
</dbReference>
<proteinExistence type="predicted"/>
<accession>A0A7Z0LIV5</accession>
<sequence length="389" mass="43163">MRLCIVSETWAPEINGVAHTLRRLSHELTRLGVTIDLVRPKPQSTASGQTGAIHAERHVPRMPIPGYRDVQIGLTTPTKMRRFFLAQRPDVVYLATQGPLGWAARQAALQLHIPIVAGWHTNFDHYCHSYGMGFLAATTKRYLRYFHNGCTLTLVPTQAQADTLRGDSIEHVHVLSRGIEGDKFSPEHRDATLRHQWGVNDHQPVALYVGRLAAEKNLALLQETLHAMRSVRPDMAHVIVGDGPARAQLQKAMPDVHFTGFLSPEALSRHYASADIFLFPSLSETWGNVVTEAMASGLAVVAYRHAASAELIQHGHNGLTLTAGDRDAFRQAAVSLCQHPADYARFGRLARLRALEQSWSGIARQLLTYLHQAQEAYHATTPSCRIRSS</sequence>
<dbReference type="InterPro" id="IPR050194">
    <property type="entry name" value="Glycosyltransferase_grp1"/>
</dbReference>
<keyword evidence="3" id="KW-1185">Reference proteome</keyword>
<dbReference type="SUPFAM" id="SSF53756">
    <property type="entry name" value="UDP-Glycosyltransferase/glycogen phosphorylase"/>
    <property type="match status" value="1"/>
</dbReference>
<protein>
    <submittedName>
        <fullName evidence="2">Glycosyltransferase family 1 protein</fullName>
    </submittedName>
</protein>
<evidence type="ECO:0000313" key="2">
    <source>
        <dbReference type="EMBL" id="NYS59836.1"/>
    </source>
</evidence>
<evidence type="ECO:0000313" key="3">
    <source>
        <dbReference type="Proteomes" id="UP000586119"/>
    </source>
</evidence>
<dbReference type="Proteomes" id="UP000586119">
    <property type="component" value="Unassembled WGS sequence"/>
</dbReference>
<dbReference type="InterPro" id="IPR028098">
    <property type="entry name" value="Glyco_trans_4-like_N"/>
</dbReference>
<comment type="caution">
    <text evidence="2">The sequence shown here is derived from an EMBL/GenBank/DDBJ whole genome shotgun (WGS) entry which is preliminary data.</text>
</comment>
<dbReference type="CDD" id="cd03814">
    <property type="entry name" value="GT4-like"/>
    <property type="match status" value="1"/>
</dbReference>
<dbReference type="AlphaFoldDB" id="A0A7Z0LIV5"/>
<dbReference type="RefSeq" id="WP_179929181.1">
    <property type="nucleotide sequence ID" value="NZ_JACCDF010000002.1"/>
</dbReference>
<dbReference type="PANTHER" id="PTHR45947">
    <property type="entry name" value="SULFOQUINOVOSYL TRANSFERASE SQD2"/>
    <property type="match status" value="1"/>
</dbReference>
<dbReference type="Pfam" id="PF13439">
    <property type="entry name" value="Glyco_transf_4"/>
    <property type="match status" value="1"/>
</dbReference>
<gene>
    <name evidence="2" type="ORF">HZS81_03540</name>
</gene>
<dbReference type="Pfam" id="PF13692">
    <property type="entry name" value="Glyco_trans_1_4"/>
    <property type="match status" value="1"/>
</dbReference>
<evidence type="ECO:0000259" key="1">
    <source>
        <dbReference type="Pfam" id="PF13439"/>
    </source>
</evidence>
<dbReference type="EMBL" id="JACCDF010000002">
    <property type="protein sequence ID" value="NYS59836.1"/>
    <property type="molecule type" value="Genomic_DNA"/>
</dbReference>
<name>A0A7Z0LIV5_9GAMM</name>
<organism evidence="2 3">
    <name type="scientific">Vreelandella salicampi</name>
    <dbReference type="NCBI Taxonomy" id="1449798"/>
    <lineage>
        <taxon>Bacteria</taxon>
        <taxon>Pseudomonadati</taxon>
        <taxon>Pseudomonadota</taxon>
        <taxon>Gammaproteobacteria</taxon>
        <taxon>Oceanospirillales</taxon>
        <taxon>Halomonadaceae</taxon>
        <taxon>Vreelandella</taxon>
    </lineage>
</organism>
<dbReference type="Gene3D" id="3.40.50.2000">
    <property type="entry name" value="Glycogen Phosphorylase B"/>
    <property type="match status" value="2"/>
</dbReference>
<dbReference type="GO" id="GO:0016757">
    <property type="term" value="F:glycosyltransferase activity"/>
    <property type="evidence" value="ECO:0007669"/>
    <property type="project" value="UniProtKB-ARBA"/>
</dbReference>
<reference evidence="2 3" key="1">
    <citation type="journal article" date="2015" name="Int. J. Syst. Evol. Microbiol.">
        <title>Halomonas salicampi sp. nov., a halotolerant and alkalitolerant bacterium isolated from a saltern soil.</title>
        <authorList>
            <person name="Lee J.C."/>
            <person name="Kim Y.S."/>
            <person name="Yun B.S."/>
            <person name="Whang K.S."/>
        </authorList>
    </citation>
    <scope>NUCLEOTIDE SEQUENCE [LARGE SCALE GENOMIC DNA]</scope>
    <source>
        <strain evidence="2 3">BH103</strain>
    </source>
</reference>
<keyword evidence="2" id="KW-0808">Transferase</keyword>